<evidence type="ECO:0000313" key="3">
    <source>
        <dbReference type="Proteomes" id="UP000265515"/>
    </source>
</evidence>
<protein>
    <submittedName>
        <fullName evidence="2">Uncharacterized protein</fullName>
    </submittedName>
</protein>
<dbReference type="Gramene" id="GBG82277">
    <property type="protein sequence ID" value="GBG82277"/>
    <property type="gene ID" value="CBR_g34561"/>
</dbReference>
<dbReference type="AlphaFoldDB" id="A0A388LJ30"/>
<evidence type="ECO:0000256" key="1">
    <source>
        <dbReference type="SAM" id="MobiDB-lite"/>
    </source>
</evidence>
<accession>A0A388LJ30</accession>
<organism evidence="2 3">
    <name type="scientific">Chara braunii</name>
    <name type="common">Braun's stonewort</name>
    <dbReference type="NCBI Taxonomy" id="69332"/>
    <lineage>
        <taxon>Eukaryota</taxon>
        <taxon>Viridiplantae</taxon>
        <taxon>Streptophyta</taxon>
        <taxon>Charophyceae</taxon>
        <taxon>Charales</taxon>
        <taxon>Characeae</taxon>
        <taxon>Chara</taxon>
    </lineage>
</organism>
<keyword evidence="3" id="KW-1185">Reference proteome</keyword>
<reference evidence="2 3" key="1">
    <citation type="journal article" date="2018" name="Cell">
        <title>The Chara Genome: Secondary Complexity and Implications for Plant Terrestrialization.</title>
        <authorList>
            <person name="Nishiyama T."/>
            <person name="Sakayama H."/>
            <person name="Vries J.D."/>
            <person name="Buschmann H."/>
            <person name="Saint-Marcoux D."/>
            <person name="Ullrich K.K."/>
            <person name="Haas F.B."/>
            <person name="Vanderstraeten L."/>
            <person name="Becker D."/>
            <person name="Lang D."/>
            <person name="Vosolsobe S."/>
            <person name="Rombauts S."/>
            <person name="Wilhelmsson P.K.I."/>
            <person name="Janitza P."/>
            <person name="Kern R."/>
            <person name="Heyl A."/>
            <person name="Rumpler F."/>
            <person name="Villalobos L.I.A.C."/>
            <person name="Clay J.M."/>
            <person name="Skokan R."/>
            <person name="Toyoda A."/>
            <person name="Suzuki Y."/>
            <person name="Kagoshima H."/>
            <person name="Schijlen E."/>
            <person name="Tajeshwar N."/>
            <person name="Catarino B."/>
            <person name="Hetherington A.J."/>
            <person name="Saltykova A."/>
            <person name="Bonnot C."/>
            <person name="Breuninger H."/>
            <person name="Symeonidi A."/>
            <person name="Radhakrishnan G.V."/>
            <person name="Van Nieuwerburgh F."/>
            <person name="Deforce D."/>
            <person name="Chang C."/>
            <person name="Karol K.G."/>
            <person name="Hedrich R."/>
            <person name="Ulvskov P."/>
            <person name="Glockner G."/>
            <person name="Delwiche C.F."/>
            <person name="Petrasek J."/>
            <person name="Van de Peer Y."/>
            <person name="Friml J."/>
            <person name="Beilby M."/>
            <person name="Dolan L."/>
            <person name="Kohara Y."/>
            <person name="Sugano S."/>
            <person name="Fujiyama A."/>
            <person name="Delaux P.-M."/>
            <person name="Quint M."/>
            <person name="TheiBen G."/>
            <person name="Hagemann M."/>
            <person name="Harholt J."/>
            <person name="Dunand C."/>
            <person name="Zachgo S."/>
            <person name="Langdale J."/>
            <person name="Maumus F."/>
            <person name="Straeten D.V.D."/>
            <person name="Gould S.B."/>
            <person name="Rensing S.A."/>
        </authorList>
    </citation>
    <scope>NUCLEOTIDE SEQUENCE [LARGE SCALE GENOMIC DNA]</scope>
    <source>
        <strain evidence="2 3">S276</strain>
    </source>
</reference>
<dbReference type="EMBL" id="BFEA01000401">
    <property type="protein sequence ID" value="GBG82277.1"/>
    <property type="molecule type" value="Genomic_DNA"/>
</dbReference>
<proteinExistence type="predicted"/>
<comment type="caution">
    <text evidence="2">The sequence shown here is derived from an EMBL/GenBank/DDBJ whole genome shotgun (WGS) entry which is preliminary data.</text>
</comment>
<evidence type="ECO:0000313" key="2">
    <source>
        <dbReference type="EMBL" id="GBG82277.1"/>
    </source>
</evidence>
<feature type="region of interest" description="Disordered" evidence="1">
    <location>
        <begin position="203"/>
        <end position="235"/>
    </location>
</feature>
<dbReference type="Proteomes" id="UP000265515">
    <property type="component" value="Unassembled WGS sequence"/>
</dbReference>
<name>A0A388LJ30_CHABU</name>
<gene>
    <name evidence="2" type="ORF">CBR_g34561</name>
</gene>
<sequence>MGALQMASTLGMLPPPATVSLVCTLVSAAFIWALPALHLVRLFAVPQAGGPGYTGGFAQPNPYGTYAQPSFAYQPYGYGQPQFPEGYGYAQNVYTSYGTQGFVAAAPAGAYGGPGAVPGAGVYAGSYGGYSQPLQSSGPTGGYTAPQGFTAGVTAPTIGPIYGGPGAVPSGTGMQAYSGPVPVSGYGPGVPAAVAGAAPVSSVPVSAAGSNSQPYGMSSVAPPQYVSGPQDQAAA</sequence>